<keyword evidence="1" id="KW-0472">Membrane</keyword>
<reference evidence="2 3" key="1">
    <citation type="submission" date="2024-09" db="EMBL/GenBank/DDBJ databases">
        <authorList>
            <person name="Sun Q."/>
            <person name="Mori K."/>
        </authorList>
    </citation>
    <scope>NUCLEOTIDE SEQUENCE [LARGE SCALE GENOMIC DNA]</scope>
    <source>
        <strain evidence="2 3">NCAIM B.02610</strain>
    </source>
</reference>
<protein>
    <submittedName>
        <fullName evidence="2">Metal-dependent hydrolase</fullName>
    </submittedName>
</protein>
<keyword evidence="2" id="KW-0378">Hydrolase</keyword>
<evidence type="ECO:0000313" key="2">
    <source>
        <dbReference type="EMBL" id="MFC0472571.1"/>
    </source>
</evidence>
<keyword evidence="1" id="KW-0812">Transmembrane</keyword>
<feature type="transmembrane region" description="Helical" evidence="1">
    <location>
        <begin position="133"/>
        <end position="158"/>
    </location>
</feature>
<keyword evidence="3" id="KW-1185">Reference proteome</keyword>
<evidence type="ECO:0000313" key="3">
    <source>
        <dbReference type="Proteomes" id="UP001589838"/>
    </source>
</evidence>
<dbReference type="Proteomes" id="UP001589838">
    <property type="component" value="Unassembled WGS sequence"/>
</dbReference>
<accession>A0ABV6KGW5</accession>
<feature type="transmembrane region" description="Helical" evidence="1">
    <location>
        <begin position="66"/>
        <end position="84"/>
    </location>
</feature>
<comment type="caution">
    <text evidence="2">The sequence shown here is derived from an EMBL/GenBank/DDBJ whole genome shotgun (WGS) entry which is preliminary data.</text>
</comment>
<dbReference type="InterPro" id="IPR007404">
    <property type="entry name" value="YdjM-like"/>
</dbReference>
<gene>
    <name evidence="2" type="ORF">ACFFHM_19310</name>
</gene>
<dbReference type="Pfam" id="PF04307">
    <property type="entry name" value="YdjM"/>
    <property type="match status" value="1"/>
</dbReference>
<dbReference type="GO" id="GO:0016787">
    <property type="term" value="F:hydrolase activity"/>
    <property type="evidence" value="ECO:0007669"/>
    <property type="project" value="UniProtKB-KW"/>
</dbReference>
<evidence type="ECO:0000256" key="1">
    <source>
        <dbReference type="SAM" id="Phobius"/>
    </source>
</evidence>
<dbReference type="RefSeq" id="WP_335963253.1">
    <property type="nucleotide sequence ID" value="NZ_JAXBLX010000045.1"/>
</dbReference>
<dbReference type="PIRSF" id="PIRSF030780">
    <property type="entry name" value="Md_memb_hyd_prd"/>
    <property type="match status" value="1"/>
</dbReference>
<keyword evidence="1" id="KW-1133">Transmembrane helix</keyword>
<organism evidence="2 3">
    <name type="scientific">Halalkalibacter kiskunsagensis</name>
    <dbReference type="NCBI Taxonomy" id="1548599"/>
    <lineage>
        <taxon>Bacteria</taxon>
        <taxon>Bacillati</taxon>
        <taxon>Bacillota</taxon>
        <taxon>Bacilli</taxon>
        <taxon>Bacillales</taxon>
        <taxon>Bacillaceae</taxon>
        <taxon>Halalkalibacter</taxon>
    </lineage>
</organism>
<dbReference type="InterPro" id="IPR016956">
    <property type="entry name" value="YdjM"/>
</dbReference>
<name>A0ABV6KGW5_9BACI</name>
<sequence length="159" mass="17498">MKGPTHIVGGLAAATFTANILSVPNQEPMIFYGAALFGAIIPDICHPRSMIGRTVPLLSNLLSKMFGHRSITHSLLFIFLIYFGLEQFEFRGSYDLQLGIVVGVISHILLDLLTPQGTKLFYPIKSNIRIPFYVKTGSIIGETSVMAILIVMTIYLLVV</sequence>
<dbReference type="EMBL" id="JBHLUX010000081">
    <property type="protein sequence ID" value="MFC0472571.1"/>
    <property type="molecule type" value="Genomic_DNA"/>
</dbReference>
<dbReference type="PANTHER" id="PTHR35531">
    <property type="entry name" value="INNER MEMBRANE PROTEIN YBCI-RELATED"/>
    <property type="match status" value="1"/>
</dbReference>
<feature type="transmembrane region" description="Helical" evidence="1">
    <location>
        <begin position="29"/>
        <end position="45"/>
    </location>
</feature>
<proteinExistence type="predicted"/>
<feature type="transmembrane region" description="Helical" evidence="1">
    <location>
        <begin position="96"/>
        <end position="113"/>
    </location>
</feature>
<dbReference type="PANTHER" id="PTHR35531:SF1">
    <property type="entry name" value="INNER MEMBRANE PROTEIN YBCI-RELATED"/>
    <property type="match status" value="1"/>
</dbReference>